<name>A0ACC1HKT1_9FUNG</name>
<dbReference type="EMBL" id="JAMZIH010005146">
    <property type="protein sequence ID" value="KAJ1676000.1"/>
    <property type="molecule type" value="Genomic_DNA"/>
</dbReference>
<sequence>MSSNLVKKLLKSAKTSIGERDYEKAYEDARRALEFEADSYNGNVLLGVAAQNLKKWDESEQAYLKAIEINDDNMLAHQGLNMLYKKWKGEGCPEHLRTIECIEAKYREKGEIRKCWEAVQELIECHTKRDRADDLIRVWSSLAPGGKRHYLYESSETLKGLPPVIEVLEKEIELEEHRIKRTIEREVKAKKSWLNAGPISAIKAAVKQSVWSSTRVVAALRDLLWLIGPADPKYVLYVDKYIWAAEKQLTYTPQHSNELRDQMLDAAREAVARQDDLEVAYRIMIEVGDYNDKDSGYWQLLRTYAERYRDGWLWGACMVHLGIEDDASPKDLYAKYNSRLHGEVSSPFCQVGLVRLLTRAGLYGQIVKGVAAKALHTLVSFEKSHRVMLARSRELVELDLADAYVRTSGSGERERANAMRLYKKYFDPSKPNMRVATAIGALLVEDAKFEEAKDVLELVIGDSGQQREDELSTAEPGVEETSVVGLLGYIEYKLGNYSRAKELLHKALAADPANAENHCHLGEVYWQIGGALRTDKQYAFKEWITAAQLDNDYADAFTSLGKWYLSVANDLVRAKKCLTKSFQLRPGHEETAKMLYDICINESDGEDAAEVILAKINEMNPRNEWAWRKLGFLHSNQGRYDEAVREFQNALKASQQDAMVWEGLADAYLQTGRLVAALGAGQKALALAPDSVSVHVLIASVYETQRDFAQAIPYLEKAKELLVARAGADAGRMEEVVPLLVQEMECGLSHAYHLYREGYYGQVVENCNVVLCKALETLQEHVARGNLVVVWKLVYDSCMLLITKLRNSWTVKPTLQLVNVVDELLQIERATVGCVEIPRWLKDELKRSSVFMSSNSGPASGIDQSKRYISELCNVATGAALCCIAKAGSVNVASSGWHDLAMTYLVRYNLEHPFELQLRATRAAPWLQSGESEDPRLVSGLRCVNVALRLDPINAKSFNLLTVLAMRAGRYKLAQHAGIQASRLDKQSPVPWTNLGFLYFLAEDKGLANKAFSRAQTLDPEYVPSWLGQAMLAERLGDSEALSLYQHCVELCGASLLEANYGFALECWRRRTRGAMTARAVFAMRKYLEQFGNDAAANHLLGLLLEANGEHSLASRAFEDALEAFGSTGEVEKRYTVLYHLTRCYCASGHIDDALRIYTVIDELLTGFAPPRQQQQLYVTLCRGLAYYFANELEASLLEFEKSLNITNSGHELERRGDVAVLLAQVLWTLGTDEHRAMARQQLLQAMDGNNLQYIPGLCMLFAIGLIQGDSELLAAVSSEIAKLPTDKRASSEIIQLDMLYTLLYQGPMAARRVLTQAIHNRQADATLWIQLATLQLTHCSAGGNQEARLAASAAQSAVSLITNTLRGDSADLIGLQSPPYLSVFQEAGPSSLAAQAYLASAYSECSAGTTGVKQAKRMAQKAVHLEPWNAQAWHALSVTGLADHIRAGNGTPEELDVVDSLLEYWQVRRESQDRITTTLADTRFDQIQRLWSNLFLSFTSLCRAACSDGGHEKTEGREKCLHRSLELVESVKSQLPDLPSNDLPIDHLAVECLVQYSRVLALSSSPATSSSQGVILHLQDALKIPQPPLILYSQLSSAILQSGDAEGAEAVLRSALEFGGSSLTRASRVYLTSHLVSLYIKCGRLEEALESTKTGLEASPDHPTLVGLKALCLIAMGRGGAARKVVEKLREKDRGAEQGKVEEEAEAAWIRLVVKQLESLNI</sequence>
<proteinExistence type="predicted"/>
<comment type="caution">
    <text evidence="1">The sequence shown here is derived from an EMBL/GenBank/DDBJ whole genome shotgun (WGS) entry which is preliminary data.</text>
</comment>
<evidence type="ECO:0000313" key="1">
    <source>
        <dbReference type="EMBL" id="KAJ1676000.1"/>
    </source>
</evidence>
<protein>
    <submittedName>
        <fullName evidence="1">Superkiller protein 3</fullName>
    </submittedName>
</protein>
<dbReference type="Proteomes" id="UP001145114">
    <property type="component" value="Unassembled WGS sequence"/>
</dbReference>
<keyword evidence="2" id="KW-1185">Reference proteome</keyword>
<accession>A0ACC1HKT1</accession>
<gene>
    <name evidence="1" type="primary">SKI3</name>
    <name evidence="1" type="ORF">EV182_000170</name>
</gene>
<organism evidence="1 2">
    <name type="scientific">Spiromyces aspiralis</name>
    <dbReference type="NCBI Taxonomy" id="68401"/>
    <lineage>
        <taxon>Eukaryota</taxon>
        <taxon>Fungi</taxon>
        <taxon>Fungi incertae sedis</taxon>
        <taxon>Zoopagomycota</taxon>
        <taxon>Kickxellomycotina</taxon>
        <taxon>Kickxellomycetes</taxon>
        <taxon>Kickxellales</taxon>
        <taxon>Kickxellaceae</taxon>
        <taxon>Spiromyces</taxon>
    </lineage>
</organism>
<reference evidence="1" key="1">
    <citation type="submission" date="2022-06" db="EMBL/GenBank/DDBJ databases">
        <title>Phylogenomic reconstructions and comparative analyses of Kickxellomycotina fungi.</title>
        <authorList>
            <person name="Reynolds N.K."/>
            <person name="Stajich J.E."/>
            <person name="Barry K."/>
            <person name="Grigoriev I.V."/>
            <person name="Crous P."/>
            <person name="Smith M.E."/>
        </authorList>
    </citation>
    <scope>NUCLEOTIDE SEQUENCE</scope>
    <source>
        <strain evidence="1">RSA 2271</strain>
    </source>
</reference>
<evidence type="ECO:0000313" key="2">
    <source>
        <dbReference type="Proteomes" id="UP001145114"/>
    </source>
</evidence>